<reference evidence="1 2" key="1">
    <citation type="submission" date="2019-02" db="EMBL/GenBank/DDBJ databases">
        <title>Deep-cultivation of Planctomycetes and their phenomic and genomic characterization uncovers novel biology.</title>
        <authorList>
            <person name="Wiegand S."/>
            <person name="Jogler M."/>
            <person name="Boedeker C."/>
            <person name="Pinto D."/>
            <person name="Vollmers J."/>
            <person name="Rivas-Marin E."/>
            <person name="Kohn T."/>
            <person name="Peeters S.H."/>
            <person name="Heuer A."/>
            <person name="Rast P."/>
            <person name="Oberbeckmann S."/>
            <person name="Bunk B."/>
            <person name="Jeske O."/>
            <person name="Meyerdierks A."/>
            <person name="Storesund J.E."/>
            <person name="Kallscheuer N."/>
            <person name="Luecker S."/>
            <person name="Lage O.M."/>
            <person name="Pohl T."/>
            <person name="Merkel B.J."/>
            <person name="Hornburger P."/>
            <person name="Mueller R.-W."/>
            <person name="Bruemmer F."/>
            <person name="Labrenz M."/>
            <person name="Spormann A.M."/>
            <person name="Op den Camp H."/>
            <person name="Overmann J."/>
            <person name="Amann R."/>
            <person name="Jetten M.S.M."/>
            <person name="Mascher T."/>
            <person name="Medema M.H."/>
            <person name="Devos D.P."/>
            <person name="Kaster A.-K."/>
            <person name="Ovreas L."/>
            <person name="Rohde M."/>
            <person name="Galperin M.Y."/>
            <person name="Jogler C."/>
        </authorList>
    </citation>
    <scope>NUCLEOTIDE SEQUENCE [LARGE SCALE GENOMIC DNA]</scope>
    <source>
        <strain evidence="1 2">ETA_A1</strain>
    </source>
</reference>
<proteinExistence type="predicted"/>
<dbReference type="EMBL" id="CP036273">
    <property type="protein sequence ID" value="QDU19846.1"/>
    <property type="molecule type" value="Genomic_DNA"/>
</dbReference>
<dbReference type="Proteomes" id="UP000319576">
    <property type="component" value="Chromosome"/>
</dbReference>
<keyword evidence="2" id="KW-1185">Reference proteome</keyword>
<dbReference type="AlphaFoldDB" id="A0A517XQR5"/>
<evidence type="ECO:0000313" key="2">
    <source>
        <dbReference type="Proteomes" id="UP000319576"/>
    </source>
</evidence>
<gene>
    <name evidence="1" type="ORF">ETAA1_17840</name>
</gene>
<evidence type="ECO:0000313" key="1">
    <source>
        <dbReference type="EMBL" id="QDU19846.1"/>
    </source>
</evidence>
<protein>
    <submittedName>
        <fullName evidence="1">Uncharacterized protein</fullName>
    </submittedName>
</protein>
<organism evidence="1 2">
    <name type="scientific">Urbifossiella limnaea</name>
    <dbReference type="NCBI Taxonomy" id="2528023"/>
    <lineage>
        <taxon>Bacteria</taxon>
        <taxon>Pseudomonadati</taxon>
        <taxon>Planctomycetota</taxon>
        <taxon>Planctomycetia</taxon>
        <taxon>Gemmatales</taxon>
        <taxon>Gemmataceae</taxon>
        <taxon>Urbifossiella</taxon>
    </lineage>
</organism>
<sequence>MELRVHKVRQMSSGASYVAIYEADVELCPAEAGVTVEVLRTQPSDADAGAVAEAREAIRSGAEWVLRPRGLGAVIRVQRVVVHPVDFSPARYEMLTSEALLQVLPQDAEPGAAADGPRL</sequence>
<accession>A0A517XQR5</accession>
<dbReference type="RefSeq" id="WP_202920771.1">
    <property type="nucleotide sequence ID" value="NZ_CP036273.1"/>
</dbReference>
<name>A0A517XQR5_9BACT</name>
<dbReference type="KEGG" id="uli:ETAA1_17840"/>